<organism evidence="1 2">
    <name type="scientific">Candidatus Scatavimonas merdigallinarum</name>
    <dbReference type="NCBI Taxonomy" id="2840914"/>
    <lineage>
        <taxon>Bacteria</taxon>
        <taxon>Bacillati</taxon>
        <taxon>Bacillota</taxon>
        <taxon>Clostridia</taxon>
        <taxon>Eubacteriales</taxon>
        <taxon>Oscillospiraceae</taxon>
        <taxon>Oscillospiraceae incertae sedis</taxon>
        <taxon>Candidatus Scatavimonas</taxon>
    </lineage>
</organism>
<dbReference type="Proteomes" id="UP000886787">
    <property type="component" value="Unassembled WGS sequence"/>
</dbReference>
<protein>
    <submittedName>
        <fullName evidence="1">Uncharacterized protein</fullName>
    </submittedName>
</protein>
<dbReference type="EMBL" id="DVFW01000014">
    <property type="protein sequence ID" value="HIQ80042.1"/>
    <property type="molecule type" value="Genomic_DNA"/>
</dbReference>
<reference evidence="1" key="1">
    <citation type="submission" date="2020-10" db="EMBL/GenBank/DDBJ databases">
        <authorList>
            <person name="Gilroy R."/>
        </authorList>
    </citation>
    <scope>NUCLEOTIDE SEQUENCE</scope>
    <source>
        <strain evidence="1">ChiSjej1B19-3389</strain>
    </source>
</reference>
<name>A0A9D0ZH32_9FIRM</name>
<comment type="caution">
    <text evidence="1">The sequence shown here is derived from an EMBL/GenBank/DDBJ whole genome shotgun (WGS) entry which is preliminary data.</text>
</comment>
<proteinExistence type="predicted"/>
<reference evidence="1" key="2">
    <citation type="journal article" date="2021" name="PeerJ">
        <title>Extensive microbial diversity within the chicken gut microbiome revealed by metagenomics and culture.</title>
        <authorList>
            <person name="Gilroy R."/>
            <person name="Ravi A."/>
            <person name="Getino M."/>
            <person name="Pursley I."/>
            <person name="Horton D.L."/>
            <person name="Alikhan N.F."/>
            <person name="Baker D."/>
            <person name="Gharbi K."/>
            <person name="Hall N."/>
            <person name="Watson M."/>
            <person name="Adriaenssens E.M."/>
            <person name="Foster-Nyarko E."/>
            <person name="Jarju S."/>
            <person name="Secka A."/>
            <person name="Antonio M."/>
            <person name="Oren A."/>
            <person name="Chaudhuri R.R."/>
            <person name="La Ragione R."/>
            <person name="Hildebrand F."/>
            <person name="Pallen M.J."/>
        </authorList>
    </citation>
    <scope>NUCLEOTIDE SEQUENCE</scope>
    <source>
        <strain evidence="1">ChiSjej1B19-3389</strain>
    </source>
</reference>
<gene>
    <name evidence="1" type="ORF">IAD32_02005</name>
</gene>
<evidence type="ECO:0000313" key="1">
    <source>
        <dbReference type="EMBL" id="HIQ80042.1"/>
    </source>
</evidence>
<dbReference type="AlphaFoldDB" id="A0A9D0ZH32"/>
<evidence type="ECO:0000313" key="2">
    <source>
        <dbReference type="Proteomes" id="UP000886787"/>
    </source>
</evidence>
<accession>A0A9D0ZH32</accession>
<sequence length="68" mass="7994">MPKEPVVICPFFVRERDKKIACESVVPGCTMLLEFCTVEEKKVYRKRYCQSFSYTKCPIAQMLESSYK</sequence>